<accession>A0A261S2X4</accession>
<proteinExistence type="inferred from homology"/>
<dbReference type="PROSITE" id="PS00395">
    <property type="entry name" value="ALANINE_RACEMASE"/>
    <property type="match status" value="1"/>
</dbReference>
<evidence type="ECO:0000256" key="3">
    <source>
        <dbReference type="ARBA" id="ARBA00023235"/>
    </source>
</evidence>
<evidence type="ECO:0000259" key="6">
    <source>
        <dbReference type="SMART" id="SM01005"/>
    </source>
</evidence>
<dbReference type="PANTHER" id="PTHR30511:SF0">
    <property type="entry name" value="ALANINE RACEMASE, CATABOLIC-RELATED"/>
    <property type="match status" value="1"/>
</dbReference>
<dbReference type="Gene3D" id="2.40.37.10">
    <property type="entry name" value="Lyase, Ornithine Decarboxylase, Chain A, domain 1"/>
    <property type="match status" value="1"/>
</dbReference>
<dbReference type="GO" id="GO:0030632">
    <property type="term" value="P:D-alanine biosynthetic process"/>
    <property type="evidence" value="ECO:0007669"/>
    <property type="project" value="UniProtKB-UniRule"/>
</dbReference>
<evidence type="ECO:0000256" key="4">
    <source>
        <dbReference type="HAMAP-Rule" id="MF_01201"/>
    </source>
</evidence>
<dbReference type="Proteomes" id="UP000216020">
    <property type="component" value="Unassembled WGS sequence"/>
</dbReference>
<evidence type="ECO:0000256" key="1">
    <source>
        <dbReference type="ARBA" id="ARBA00001933"/>
    </source>
</evidence>
<gene>
    <name evidence="7" type="ORF">CAL29_27920</name>
</gene>
<reference evidence="8" key="1">
    <citation type="submission" date="2017-05" db="EMBL/GenBank/DDBJ databases">
        <title>Complete and WGS of Bordetella genogroups.</title>
        <authorList>
            <person name="Spilker T."/>
            <person name="Lipuma J."/>
        </authorList>
    </citation>
    <scope>NUCLEOTIDE SEQUENCE [LARGE SCALE GENOMIC DNA]</scope>
    <source>
        <strain evidence="8">AU16122</strain>
    </source>
</reference>
<dbReference type="SUPFAM" id="SSF51419">
    <property type="entry name" value="PLP-binding barrel"/>
    <property type="match status" value="1"/>
</dbReference>
<comment type="function">
    <text evidence="4">Catalyzes the interconversion of L-alanine and D-alanine. May also act on other amino acids.</text>
</comment>
<keyword evidence="2 4" id="KW-0663">Pyridoxal phosphate</keyword>
<protein>
    <recommendedName>
        <fullName evidence="4">Alanine racemase</fullName>
        <ecNumber evidence="4">5.1.1.1</ecNumber>
    </recommendedName>
</protein>
<dbReference type="InterPro" id="IPR029066">
    <property type="entry name" value="PLP-binding_barrel"/>
</dbReference>
<dbReference type="AlphaFoldDB" id="A0A261S2X4"/>
<feature type="active site" description="Proton acceptor; specific for D-alanine" evidence="4">
    <location>
        <position position="51"/>
    </location>
</feature>
<comment type="catalytic activity">
    <reaction evidence="4">
        <text>L-alanine = D-alanine</text>
        <dbReference type="Rhea" id="RHEA:20249"/>
        <dbReference type="ChEBI" id="CHEBI:57416"/>
        <dbReference type="ChEBI" id="CHEBI:57972"/>
        <dbReference type="EC" id="5.1.1.1"/>
    </reaction>
</comment>
<dbReference type="PANTHER" id="PTHR30511">
    <property type="entry name" value="ALANINE RACEMASE"/>
    <property type="match status" value="1"/>
</dbReference>
<dbReference type="PRINTS" id="PR00992">
    <property type="entry name" value="ALARACEMASE"/>
</dbReference>
<evidence type="ECO:0000256" key="2">
    <source>
        <dbReference type="ARBA" id="ARBA00022898"/>
    </source>
</evidence>
<dbReference type="Gene3D" id="3.20.20.10">
    <property type="entry name" value="Alanine racemase"/>
    <property type="match status" value="1"/>
</dbReference>
<comment type="caution">
    <text evidence="4">Lacks conserved residue(s) required for the propagation of feature annotation.</text>
</comment>
<dbReference type="SUPFAM" id="SSF50621">
    <property type="entry name" value="Alanine racemase C-terminal domain-like"/>
    <property type="match status" value="1"/>
</dbReference>
<comment type="caution">
    <text evidence="7">The sequence shown here is derived from an EMBL/GenBank/DDBJ whole genome shotgun (WGS) entry which is preliminary data.</text>
</comment>
<dbReference type="InterPro" id="IPR020622">
    <property type="entry name" value="Ala_racemase_pyridoxalP-BS"/>
</dbReference>
<comment type="cofactor">
    <cofactor evidence="1 4 5">
        <name>pyridoxal 5'-phosphate</name>
        <dbReference type="ChEBI" id="CHEBI:597326"/>
    </cofactor>
</comment>
<dbReference type="GO" id="GO:0008784">
    <property type="term" value="F:alanine racemase activity"/>
    <property type="evidence" value="ECO:0007669"/>
    <property type="project" value="UniProtKB-UniRule"/>
</dbReference>
<dbReference type="UniPathway" id="UPA00042">
    <property type="reaction ID" value="UER00497"/>
</dbReference>
<dbReference type="NCBIfam" id="TIGR00492">
    <property type="entry name" value="alr"/>
    <property type="match status" value="1"/>
</dbReference>
<dbReference type="Pfam" id="PF00842">
    <property type="entry name" value="Ala_racemase_C"/>
    <property type="match status" value="1"/>
</dbReference>
<evidence type="ECO:0000313" key="7">
    <source>
        <dbReference type="EMBL" id="OZI31708.1"/>
    </source>
</evidence>
<dbReference type="GO" id="GO:0030170">
    <property type="term" value="F:pyridoxal phosphate binding"/>
    <property type="evidence" value="ECO:0007669"/>
    <property type="project" value="UniProtKB-UniRule"/>
</dbReference>
<dbReference type="GO" id="GO:0005829">
    <property type="term" value="C:cytosol"/>
    <property type="evidence" value="ECO:0007669"/>
    <property type="project" value="TreeGrafter"/>
</dbReference>
<dbReference type="EC" id="5.1.1.1" evidence="4"/>
<name>A0A261S2X4_9BORD</name>
<dbReference type="HAMAP" id="MF_01201">
    <property type="entry name" value="Ala_racemase"/>
    <property type="match status" value="1"/>
</dbReference>
<evidence type="ECO:0000313" key="8">
    <source>
        <dbReference type="Proteomes" id="UP000216020"/>
    </source>
</evidence>
<feature type="domain" description="Alanine racemase C-terminal" evidence="6">
    <location>
        <begin position="253"/>
        <end position="378"/>
    </location>
</feature>
<dbReference type="InterPro" id="IPR000821">
    <property type="entry name" value="Ala_racemase"/>
</dbReference>
<keyword evidence="8" id="KW-1185">Reference proteome</keyword>
<comment type="pathway">
    <text evidence="4">Amino-acid biosynthesis; D-alanine biosynthesis; D-alanine from L-alanine: step 1/1.</text>
</comment>
<feature type="active site" description="Proton acceptor; specific for L-alanine" evidence="4">
    <location>
        <position position="274"/>
    </location>
</feature>
<feature type="modified residue" description="N6-(pyridoxal phosphate)lysine" evidence="4 5">
    <location>
        <position position="51"/>
    </location>
</feature>
<dbReference type="InterPro" id="IPR011079">
    <property type="entry name" value="Ala_racemase_C"/>
</dbReference>
<dbReference type="InterPro" id="IPR009006">
    <property type="entry name" value="Ala_racemase/Decarboxylase_C"/>
</dbReference>
<organism evidence="7 8">
    <name type="scientific">Bordetella genomosp. 10</name>
    <dbReference type="NCBI Taxonomy" id="1416804"/>
    <lineage>
        <taxon>Bacteria</taxon>
        <taxon>Pseudomonadati</taxon>
        <taxon>Pseudomonadota</taxon>
        <taxon>Betaproteobacteria</taxon>
        <taxon>Burkholderiales</taxon>
        <taxon>Alcaligenaceae</taxon>
        <taxon>Bordetella</taxon>
    </lineage>
</organism>
<dbReference type="EMBL" id="NEVM01000005">
    <property type="protein sequence ID" value="OZI31708.1"/>
    <property type="molecule type" value="Genomic_DNA"/>
</dbReference>
<dbReference type="Pfam" id="PF01168">
    <property type="entry name" value="Ala_racemase_N"/>
    <property type="match status" value="1"/>
</dbReference>
<comment type="similarity">
    <text evidence="4">Belongs to the alanine racemase family.</text>
</comment>
<sequence length="378" mass="39281">MMFHSTIGSAGARVMARVDRAAIAHNLEHVRRRLDKGGSTAGGPRIWAPLKADAYGHGIRNVVPALAGADGLLVSQLADVTVCREAGWQGPILVLAGLRDSAEAAQLDQPGLHLAINHAAQLDWLEARPLGCPPPWIWLRYIGDLGYLGLDYGAYQAAYARCAPWLARGDIAGIGHLLHYASADTPTGIAAAEARFRALTAALPGPRSTCNSAAILCHPAHTAGTDWVRPGRLLYGLSPLPDRDGASLGLRPAMSLHARVAAVRELAAGASIGYHGAFVAPAAMRVGLVGCGYADGYPSRPPIGLPVLVNGRPARGLGLVTMDFLLVDLGDHPEATAGTPVVLWGVPELPAEHVAAACGGIAPELLTGLTGRVPIRAS</sequence>
<dbReference type="RefSeq" id="WP_094856114.1">
    <property type="nucleotide sequence ID" value="NZ_NEVM01000005.1"/>
</dbReference>
<dbReference type="SMART" id="SM01005">
    <property type="entry name" value="Ala_racemase_C"/>
    <property type="match status" value="1"/>
</dbReference>
<evidence type="ECO:0000256" key="5">
    <source>
        <dbReference type="PIRSR" id="PIRSR600821-50"/>
    </source>
</evidence>
<dbReference type="InterPro" id="IPR001608">
    <property type="entry name" value="Ala_racemase_N"/>
</dbReference>
<keyword evidence="3 4" id="KW-0413">Isomerase</keyword>
<dbReference type="OrthoDB" id="9813814at2"/>
<feature type="binding site" evidence="4">
    <location>
        <position position="322"/>
    </location>
    <ligand>
        <name>substrate</name>
    </ligand>
</feature>